<proteinExistence type="predicted"/>
<feature type="coiled-coil region" evidence="1">
    <location>
        <begin position="1951"/>
        <end position="1978"/>
    </location>
</feature>
<dbReference type="InterPro" id="IPR011990">
    <property type="entry name" value="TPR-like_helical_dom_sf"/>
</dbReference>
<dbReference type="SMART" id="SM00671">
    <property type="entry name" value="SEL1"/>
    <property type="match status" value="1"/>
</dbReference>
<organism evidence="2 3">
    <name type="scientific">Clydaea vesicula</name>
    <dbReference type="NCBI Taxonomy" id="447962"/>
    <lineage>
        <taxon>Eukaryota</taxon>
        <taxon>Fungi</taxon>
        <taxon>Fungi incertae sedis</taxon>
        <taxon>Chytridiomycota</taxon>
        <taxon>Chytridiomycota incertae sedis</taxon>
        <taxon>Chytridiomycetes</taxon>
        <taxon>Lobulomycetales</taxon>
        <taxon>Lobulomycetaceae</taxon>
        <taxon>Clydaea</taxon>
    </lineage>
</organism>
<keyword evidence="3" id="KW-1185">Reference proteome</keyword>
<keyword evidence="1" id="KW-0175">Coiled coil</keyword>
<accession>A0AAD5U1W1</accession>
<dbReference type="EMBL" id="JADGJW010000401">
    <property type="protein sequence ID" value="KAJ3217974.1"/>
    <property type="molecule type" value="Genomic_DNA"/>
</dbReference>
<sequence length="2000" mass="228846">MTKNELSLFVSDADARKHFFQRLNFEQDVINLKKLTLQNLGCSTSNIELKNLNMKINSIAIREQNLNQPYVIAISSNTRDFNVISFFNATLLHSFCLNEKDLFLNGTVIPAINLVLVHETNFSQFEPNYDSLVISHSLESIRNYVFILNSRINVKEDCNENNEISFDFVDLTHKSLKKLSTFKKKNHVHNKTSTFISTNSPNLREWHDYHIDLLIHIFQFNSALNLSILENWQKSPKILIVNQGNSTFSTLQTNIQQKSQSFSVNDRLKALQTAGSPAPINSYFITSSDKNPYDSFWNELLTNIKVSAFPLSSYKSIFITFQNIYTSYLIQLSVISSTLDEMENFAEKECTSEFNPFSFLHANEVLKSISDTCSFFKPNELIRKDAVSDAELSLPLLRKSYELGLPSSVTANANLAFKYAFKAAEVLKDAESCWDLSVRYRIGLGVSIDEKQSTHFLSLAANAGHIPAIIDLLKLIELKVFPKDYFNSNSAEVDELGLFCAIDQYYSGNIEFLELFKNQEITAQVLLGYNDDSLDVLQSLLHIHHLYGLESLKSSNNWIRYPETLRMFLLHLHYNTKLNLKIARSRYAQKIKISCEAILKNLQFQFEKDLTNETLHIKNFNNFIMVELNQILEAWINNDVHISLDEVEVITELDLLEDESILKSGFEEKKEPAIFTLYRTLKLIYPSEKNLHETCRRLLNSWKKKESNFSDILSSIFSKKNLLKSSEYYSQTLFEELFGILTPIYNNLSDEMLIWNKRNKWARAVYKASDSNSFKEVIQFSDPMKFYEFENKILAAKLLFTETVLPNRILPCIFTGQLENCHIVSENTNVSFASYNKTSKLYKEVSGMYIVIASFPGDNSELSCEIGDQIKVQGCSSLDSNLNPLIAYGENCRSGASINIPFKLLRKTSSDEKNVQNISALPNTSHISVVPALSPSVSMRSSTSKEPVHTSTISEFQPLQSSLSQNVLNGTLKFKLHTKVEKLIKEFAEDFDAPVNFFLLFENHNTVDPIIAATADLVSISKPELNLQKLTEILSMYLETESQFQADINTVLKVKSLGVNFKFLTGEENEKIYFFAEKLAEQDMNFCNKLRNLLKVRTLRCAVVLEKVLLLSLDNLIFWKHFLLFAEILPVAYTHLNILEDLKIDLATNDELKGLRKNLYTLLDRFFCFANVVSLFIEYTTGKKHNCDELVNVANQFFTFLTCLVKQFIAKSDSVKQMNTSATHYFLNSGAELFLERGTLSRAIEKWKDAAFIAKFQKDVINEMMANSNILCAIQEVSDFTLQLSTEWVSLWKKVYQFITSHPKNAFVDTIITSTSHLVENIENLYPNQTSELETSAIIFFLQLTLNVGNAILISKNADDSLSWFFAITNLTTKFLQLGNDLNFSNHYLKCCVLTEVKNLISLASAYENLNQYDNFESTLKKAAFLFNADVSYFLVDSEIERIRASLLSCMGSLYWIRHNNFNAFSCHIMSCQIFKEINDYKNFIYVEGKLGLICIDVGIKILESAYLEGIDIRVFNSVKCITSVLSEGENLLDYCFSDEIFTSGTVYVVKEECIPNVEDDFSIKLSVGDRIVFIEQYEENGIKVGIGLNESNGSQGSFPLSALYDKSKKETSLNLVESLCKENFRSYSKVGMLGWKGSRMIDSKIGNSFIEKGKLLLEAVGLHQDRSFADYDAIALMLSGDSMFNTFFSLNNFEQTVKKSLSLVRSSLDIQDYTSSINLMLQIVENESFKMGKVTVLSSVKVYFVKILTQLLNYEEDIQMYTASLKRILKHIFDYNNPDLEISKKFVSLLIKEFKELSNTNTPYSKIYDYLSLKLLLNSEEQSLISLNEVENEFFKLFCTENSIDYLENASILKIWNHQFSKLVGCTICSEHNFQNYKRFISALPSEELWNNIVNVKCSSVDITQCKHQNMNSMNSIFSLHQPLKKTVVDESLKSFAHSKKSKEINSEKELEASIQKEEILKQIKNLERQLLQLQKKEVLGKEHNLEDIEELPSYVDTM</sequence>
<gene>
    <name evidence="2" type="ORF">HK099_005284</name>
</gene>
<dbReference type="SUPFAM" id="SSF81901">
    <property type="entry name" value="HCP-like"/>
    <property type="match status" value="1"/>
</dbReference>
<protein>
    <submittedName>
        <fullName evidence="2">Uncharacterized protein</fullName>
    </submittedName>
</protein>
<dbReference type="Proteomes" id="UP001211065">
    <property type="component" value="Unassembled WGS sequence"/>
</dbReference>
<dbReference type="Gene3D" id="1.25.40.10">
    <property type="entry name" value="Tetratricopeptide repeat domain"/>
    <property type="match status" value="1"/>
</dbReference>
<name>A0AAD5U1W1_9FUNG</name>
<evidence type="ECO:0000256" key="1">
    <source>
        <dbReference type="SAM" id="Coils"/>
    </source>
</evidence>
<comment type="caution">
    <text evidence="2">The sequence shown here is derived from an EMBL/GenBank/DDBJ whole genome shotgun (WGS) entry which is preliminary data.</text>
</comment>
<dbReference type="InterPro" id="IPR006597">
    <property type="entry name" value="Sel1-like"/>
</dbReference>
<reference evidence="2" key="1">
    <citation type="submission" date="2020-05" db="EMBL/GenBank/DDBJ databases">
        <title>Phylogenomic resolution of chytrid fungi.</title>
        <authorList>
            <person name="Stajich J.E."/>
            <person name="Amses K."/>
            <person name="Simmons R."/>
            <person name="Seto K."/>
            <person name="Myers J."/>
            <person name="Bonds A."/>
            <person name="Quandt C.A."/>
            <person name="Barry K."/>
            <person name="Liu P."/>
            <person name="Grigoriev I."/>
            <person name="Longcore J.E."/>
            <person name="James T.Y."/>
        </authorList>
    </citation>
    <scope>NUCLEOTIDE SEQUENCE</scope>
    <source>
        <strain evidence="2">JEL0476</strain>
    </source>
</reference>
<evidence type="ECO:0000313" key="3">
    <source>
        <dbReference type="Proteomes" id="UP001211065"/>
    </source>
</evidence>
<evidence type="ECO:0000313" key="2">
    <source>
        <dbReference type="EMBL" id="KAJ3217974.1"/>
    </source>
</evidence>